<dbReference type="AlphaFoldDB" id="A0A392NZ81"/>
<evidence type="ECO:0000256" key="1">
    <source>
        <dbReference type="SAM" id="MobiDB-lite"/>
    </source>
</evidence>
<reference evidence="2 3" key="1">
    <citation type="journal article" date="2018" name="Front. Plant Sci.">
        <title>Red Clover (Trifolium pratense) and Zigzag Clover (T. medium) - A Picture of Genomic Similarities and Differences.</title>
        <authorList>
            <person name="Dluhosova J."/>
            <person name="Istvanek J."/>
            <person name="Nedelnik J."/>
            <person name="Repkova J."/>
        </authorList>
    </citation>
    <scope>NUCLEOTIDE SEQUENCE [LARGE SCALE GENOMIC DNA]</scope>
    <source>
        <strain evidence="3">cv. 10/8</strain>
        <tissue evidence="2">Leaf</tissue>
    </source>
</reference>
<gene>
    <name evidence="2" type="ORF">A2U01_0024866</name>
</gene>
<name>A0A392NZ81_9FABA</name>
<protein>
    <submittedName>
        <fullName evidence="2">Uncharacterized protein</fullName>
    </submittedName>
</protein>
<feature type="compositionally biased region" description="Low complexity" evidence="1">
    <location>
        <begin position="63"/>
        <end position="81"/>
    </location>
</feature>
<organism evidence="2 3">
    <name type="scientific">Trifolium medium</name>
    <dbReference type="NCBI Taxonomy" id="97028"/>
    <lineage>
        <taxon>Eukaryota</taxon>
        <taxon>Viridiplantae</taxon>
        <taxon>Streptophyta</taxon>
        <taxon>Embryophyta</taxon>
        <taxon>Tracheophyta</taxon>
        <taxon>Spermatophyta</taxon>
        <taxon>Magnoliopsida</taxon>
        <taxon>eudicotyledons</taxon>
        <taxon>Gunneridae</taxon>
        <taxon>Pentapetalae</taxon>
        <taxon>rosids</taxon>
        <taxon>fabids</taxon>
        <taxon>Fabales</taxon>
        <taxon>Fabaceae</taxon>
        <taxon>Papilionoideae</taxon>
        <taxon>50 kb inversion clade</taxon>
        <taxon>NPAAA clade</taxon>
        <taxon>Hologalegina</taxon>
        <taxon>IRL clade</taxon>
        <taxon>Trifolieae</taxon>
        <taxon>Trifolium</taxon>
    </lineage>
</organism>
<dbReference type="Proteomes" id="UP000265520">
    <property type="component" value="Unassembled WGS sequence"/>
</dbReference>
<dbReference type="EMBL" id="LXQA010053391">
    <property type="protein sequence ID" value="MCI03825.1"/>
    <property type="molecule type" value="Genomic_DNA"/>
</dbReference>
<keyword evidence="3" id="KW-1185">Reference proteome</keyword>
<evidence type="ECO:0000313" key="3">
    <source>
        <dbReference type="Proteomes" id="UP000265520"/>
    </source>
</evidence>
<feature type="region of interest" description="Disordered" evidence="1">
    <location>
        <begin position="60"/>
        <end position="104"/>
    </location>
</feature>
<comment type="caution">
    <text evidence="2">The sequence shown here is derived from an EMBL/GenBank/DDBJ whole genome shotgun (WGS) entry which is preliminary data.</text>
</comment>
<feature type="non-terminal residue" evidence="2">
    <location>
        <position position="104"/>
    </location>
</feature>
<proteinExistence type="predicted"/>
<accession>A0A392NZ81</accession>
<sequence>MDQEENLPVLPDAWTTLENLGKTTDLSNPMHLSNSNFKRVSNDSIMQDDIDGLHGISKKLFESPFTTPPTSTQGNKGSSSAKGKKAMHGSTSSGAKRCRSVLPK</sequence>
<evidence type="ECO:0000313" key="2">
    <source>
        <dbReference type="EMBL" id="MCI03825.1"/>
    </source>
</evidence>